<dbReference type="Proteomes" id="UP000018419">
    <property type="component" value="Unassembled WGS sequence"/>
</dbReference>
<dbReference type="EMBL" id="ACVR01000051">
    <property type="protein sequence ID" value="EET82095.1"/>
    <property type="molecule type" value="Genomic_DNA"/>
</dbReference>
<evidence type="ECO:0000313" key="1">
    <source>
        <dbReference type="EMBL" id="EET82095.1"/>
    </source>
</evidence>
<dbReference type="Pfam" id="PF20291">
    <property type="entry name" value="MC5"/>
    <property type="match status" value="1"/>
</dbReference>
<dbReference type="InterPro" id="IPR046901">
    <property type="entry name" value="ABC-3C_MC5"/>
</dbReference>
<proteinExistence type="predicted"/>
<accession>A0ABM9YMF1</accession>
<sequence>MQPLQMQALDFLKSQGYIEINNLNEITKTSIFKNLKINLNLNFSNDLNNTENQLLINFFYKTSLNGANSLKKRTKLLEYRYD</sequence>
<comment type="caution">
    <text evidence="1">The sequence shown here is derived from an EMBL/GenBank/DDBJ whole genome shotgun (WGS) entry which is preliminary data.</text>
</comment>
<gene>
    <name evidence="1" type="ORF">ACIRA0001_0889</name>
</gene>
<name>A0ABM9YMF1_ACIRA</name>
<reference evidence="1 2" key="1">
    <citation type="submission" date="2009-07" db="EMBL/GenBank/DDBJ databases">
        <authorList>
            <person name="Madupu R."/>
            <person name="Durkin A.S."/>
            <person name="Torralba M."/>
            <person name="Methe B."/>
            <person name="Sutton G.G."/>
            <person name="Strausberg R.L."/>
            <person name="Nelson K.E."/>
        </authorList>
    </citation>
    <scope>NUCLEOTIDE SEQUENCE [LARGE SCALE GENOMIC DNA]</scope>
    <source>
        <strain evidence="1 2">SK82</strain>
    </source>
</reference>
<protein>
    <submittedName>
        <fullName evidence="1">Uncharacterized protein</fullName>
    </submittedName>
</protein>
<organism evidence="1 2">
    <name type="scientific">Acinetobacter radioresistens SK82</name>
    <dbReference type="NCBI Taxonomy" id="596318"/>
    <lineage>
        <taxon>Bacteria</taxon>
        <taxon>Pseudomonadati</taxon>
        <taxon>Pseudomonadota</taxon>
        <taxon>Gammaproteobacteria</taxon>
        <taxon>Moraxellales</taxon>
        <taxon>Moraxellaceae</taxon>
        <taxon>Acinetobacter</taxon>
    </lineage>
</organism>
<keyword evidence="2" id="KW-1185">Reference proteome</keyword>
<evidence type="ECO:0000313" key="2">
    <source>
        <dbReference type="Proteomes" id="UP000018419"/>
    </source>
</evidence>